<dbReference type="GO" id="GO:0005975">
    <property type="term" value="P:carbohydrate metabolic process"/>
    <property type="evidence" value="ECO:0007669"/>
    <property type="project" value="InterPro"/>
</dbReference>
<dbReference type="RefSeq" id="WP_048848122.1">
    <property type="nucleotide sequence ID" value="NZ_BALE01000011.1"/>
</dbReference>
<reference evidence="3 4" key="1">
    <citation type="submission" date="2012-10" db="EMBL/GenBank/DDBJ databases">
        <title>Genome sequencing of Tanticharoenia sakaeratensis NBRC 103193.</title>
        <authorList>
            <person name="Azuma Y."/>
            <person name="Hadano H."/>
            <person name="Hirakawa H."/>
            <person name="Matsushita K."/>
        </authorList>
    </citation>
    <scope>NUCLEOTIDE SEQUENCE [LARGE SCALE GENOMIC DNA]</scope>
    <source>
        <strain evidence="3 4">NBRC 103193</strain>
    </source>
</reference>
<dbReference type="PANTHER" id="PTHR15108">
    <property type="entry name" value="N-ACYLGLUCOSAMINE-2-EPIMERASE"/>
    <property type="match status" value="1"/>
</dbReference>
<dbReference type="GO" id="GO:0016853">
    <property type="term" value="F:isomerase activity"/>
    <property type="evidence" value="ECO:0007669"/>
    <property type="project" value="UniProtKB-KW"/>
</dbReference>
<dbReference type="Pfam" id="PF07221">
    <property type="entry name" value="GlcNAc_2-epim"/>
    <property type="match status" value="1"/>
</dbReference>
<dbReference type="Proteomes" id="UP000032679">
    <property type="component" value="Unassembled WGS sequence"/>
</dbReference>
<dbReference type="AlphaFoldDB" id="A0A0D6MK31"/>
<evidence type="ECO:0000256" key="2">
    <source>
        <dbReference type="ARBA" id="ARBA00023235"/>
    </source>
</evidence>
<dbReference type="OrthoDB" id="9806359at2"/>
<evidence type="ECO:0000313" key="4">
    <source>
        <dbReference type="Proteomes" id="UP000032679"/>
    </source>
</evidence>
<keyword evidence="2 3" id="KW-0413">Isomerase</keyword>
<comment type="caution">
    <text evidence="3">The sequence shown here is derived from an EMBL/GenBank/DDBJ whole genome shotgun (WGS) entry which is preliminary data.</text>
</comment>
<evidence type="ECO:0000256" key="1">
    <source>
        <dbReference type="ARBA" id="ARBA00008558"/>
    </source>
</evidence>
<dbReference type="SUPFAM" id="SSF48208">
    <property type="entry name" value="Six-hairpin glycosidases"/>
    <property type="match status" value="1"/>
</dbReference>
<comment type="similarity">
    <text evidence="1">Belongs to the N-acylglucosamine 2-epimerase family.</text>
</comment>
<dbReference type="STRING" id="1231623.Tasa_011_014"/>
<sequence length="422" mass="47458">MTAGRNFTHIPSTRSWLESRPHRLWLAAEGRQLLDFSKNARLEHGFGPLDGKGRLAEDSVADTILTARMTHAYGLAALQGLPGCGALAQHGVDCLRGPLRDARHGGWMPDEKHPDDRKQAYLHAFVALAGSTAVVLGLEGGQALLDDAISVLNAHFWCEKDGVMRESFATDWSDEEDYRGANSNMHSTEMCMALADVTGDPVWLERALRIVTRFIHTYAKAERYAVPEHFNRNWDMLRDYDRDKPTDSLRPFGMTPGHFAEWSHLVLKLEAALLLRGIPAPEWMLDDARGLFDQAVRSGWHVDETPGLIYTIDWDHKPHVRVRAHWVQAEAITAALSLFRRTGAAEYEGWYRRIWDYVDRFCIDRVEGSWFNEVDPKGHVSEEIYPGKADLYHAYQATLAPVLPLAPSLATAIAQGALDDQI</sequence>
<organism evidence="3 4">
    <name type="scientific">Tanticharoenia sakaeratensis NBRC 103193</name>
    <dbReference type="NCBI Taxonomy" id="1231623"/>
    <lineage>
        <taxon>Bacteria</taxon>
        <taxon>Pseudomonadati</taxon>
        <taxon>Pseudomonadota</taxon>
        <taxon>Alphaproteobacteria</taxon>
        <taxon>Acetobacterales</taxon>
        <taxon>Acetobacteraceae</taxon>
        <taxon>Tanticharoenia</taxon>
    </lineage>
</organism>
<dbReference type="InterPro" id="IPR012341">
    <property type="entry name" value="6hp_glycosidase-like_sf"/>
</dbReference>
<dbReference type="Gene3D" id="1.50.10.10">
    <property type="match status" value="1"/>
</dbReference>
<name>A0A0D6MK31_9PROT</name>
<dbReference type="InterPro" id="IPR008928">
    <property type="entry name" value="6-hairpin_glycosidase_sf"/>
</dbReference>
<dbReference type="InterPro" id="IPR010819">
    <property type="entry name" value="AGE/CE"/>
</dbReference>
<keyword evidence="4" id="KW-1185">Reference proteome</keyword>
<gene>
    <name evidence="3" type="ORF">Tasa_011_014</name>
</gene>
<protein>
    <submittedName>
        <fullName evidence="3">Isomerase</fullName>
    </submittedName>
</protein>
<evidence type="ECO:0000313" key="3">
    <source>
        <dbReference type="EMBL" id="GAN53795.1"/>
    </source>
</evidence>
<accession>A0A0D6MK31</accession>
<dbReference type="EMBL" id="BALE01000011">
    <property type="protein sequence ID" value="GAN53795.1"/>
    <property type="molecule type" value="Genomic_DNA"/>
</dbReference>
<proteinExistence type="inferred from homology"/>